<evidence type="ECO:0000256" key="4">
    <source>
        <dbReference type="SAM" id="MobiDB-lite"/>
    </source>
</evidence>
<dbReference type="GO" id="GO:0003680">
    <property type="term" value="F:minor groove of adenine-thymine-rich DNA binding"/>
    <property type="evidence" value="ECO:0007669"/>
    <property type="project" value="InterPro"/>
</dbReference>
<dbReference type="AlphaFoldDB" id="A0AA88UMH9"/>
<evidence type="ECO:0000313" key="6">
    <source>
        <dbReference type="EMBL" id="KAK2990900.1"/>
    </source>
</evidence>
<feature type="domain" description="PPC" evidence="5">
    <location>
        <begin position="77"/>
        <end position="211"/>
    </location>
</feature>
<reference evidence="6" key="1">
    <citation type="submission" date="2022-12" db="EMBL/GenBank/DDBJ databases">
        <title>Draft genome assemblies for two species of Escallonia (Escalloniales).</title>
        <authorList>
            <person name="Chanderbali A."/>
            <person name="Dervinis C."/>
            <person name="Anghel I."/>
            <person name="Soltis D."/>
            <person name="Soltis P."/>
            <person name="Zapata F."/>
        </authorList>
    </citation>
    <scope>NUCLEOTIDE SEQUENCE</scope>
    <source>
        <strain evidence="6">UCBG92.1500</strain>
        <tissue evidence="6">Leaf</tissue>
    </source>
</reference>
<dbReference type="EMBL" id="JAVXUO010000598">
    <property type="protein sequence ID" value="KAK2990900.1"/>
    <property type="molecule type" value="Genomic_DNA"/>
</dbReference>
<evidence type="ECO:0000259" key="5">
    <source>
        <dbReference type="PROSITE" id="PS51742"/>
    </source>
</evidence>
<keyword evidence="3" id="KW-0804">Transcription</keyword>
<dbReference type="Pfam" id="PF03479">
    <property type="entry name" value="PCC"/>
    <property type="match status" value="1"/>
</dbReference>
<name>A0AA88UMH9_9ASTE</name>
<dbReference type="InterPro" id="IPR014476">
    <property type="entry name" value="AHL15-29"/>
</dbReference>
<dbReference type="CDD" id="cd11378">
    <property type="entry name" value="DUF296"/>
    <property type="match status" value="1"/>
</dbReference>
<dbReference type="PROSITE" id="PS51742">
    <property type="entry name" value="PPC"/>
    <property type="match status" value="1"/>
</dbReference>
<evidence type="ECO:0000256" key="3">
    <source>
        <dbReference type="ARBA" id="ARBA00023163"/>
    </source>
</evidence>
<accession>A0AA88UMH9</accession>
<gene>
    <name evidence="6" type="ORF">RJ640_011669</name>
</gene>
<dbReference type="Gene3D" id="3.30.1330.80">
    <property type="entry name" value="Hypothetical protein, similar to alpha- acetolactate decarboxylase, domain 2"/>
    <property type="match status" value="1"/>
</dbReference>
<dbReference type="PANTHER" id="PTHR31100:SF63">
    <property type="entry name" value="AT-HOOK MOTIF NUCLEAR-LOCALIZED PROTEIN"/>
    <property type="match status" value="1"/>
</dbReference>
<keyword evidence="1" id="KW-0805">Transcription regulation</keyword>
<protein>
    <recommendedName>
        <fullName evidence="5">PPC domain-containing protein</fullName>
    </recommendedName>
</protein>
<evidence type="ECO:0000256" key="1">
    <source>
        <dbReference type="ARBA" id="ARBA00023015"/>
    </source>
</evidence>
<dbReference type="Proteomes" id="UP001187471">
    <property type="component" value="Unassembled WGS sequence"/>
</dbReference>
<proteinExistence type="predicted"/>
<organism evidence="6 7">
    <name type="scientific">Escallonia rubra</name>
    <dbReference type="NCBI Taxonomy" id="112253"/>
    <lineage>
        <taxon>Eukaryota</taxon>
        <taxon>Viridiplantae</taxon>
        <taxon>Streptophyta</taxon>
        <taxon>Embryophyta</taxon>
        <taxon>Tracheophyta</taxon>
        <taxon>Spermatophyta</taxon>
        <taxon>Magnoliopsida</taxon>
        <taxon>eudicotyledons</taxon>
        <taxon>Gunneridae</taxon>
        <taxon>Pentapetalae</taxon>
        <taxon>asterids</taxon>
        <taxon>campanulids</taxon>
        <taxon>Escalloniales</taxon>
        <taxon>Escalloniaceae</taxon>
        <taxon>Escallonia</taxon>
    </lineage>
</organism>
<keyword evidence="7" id="KW-1185">Reference proteome</keyword>
<dbReference type="InterPro" id="IPR005175">
    <property type="entry name" value="PPC_dom"/>
</dbReference>
<comment type="caution">
    <text evidence="6">The sequence shown here is derived from an EMBL/GenBank/DDBJ whole genome shotgun (WGS) entry which is preliminary data.</text>
</comment>
<feature type="region of interest" description="Disordered" evidence="4">
    <location>
        <begin position="1"/>
        <end position="79"/>
    </location>
</feature>
<dbReference type="SUPFAM" id="SSF117856">
    <property type="entry name" value="AF0104/ALDC/Ptd012-like"/>
    <property type="match status" value="1"/>
</dbReference>
<keyword evidence="2" id="KW-0238">DNA-binding</keyword>
<evidence type="ECO:0000313" key="7">
    <source>
        <dbReference type="Proteomes" id="UP001187471"/>
    </source>
</evidence>
<sequence length="264" mass="26692">MRSVSRPQPRGGLSNNSDEHLSPQPTLPLAITTGASGGGGGGGGSSSAPPDPTPRRKPRGRPPGSRNKPKPPTYATEPVLKPASIEVSAGSDIINTVLRFARSSGLSIVVLSCSGRVSNVTIRHLGSQGPPLTLNGPFSILSLTGTFSGYPSSSSSCFGISLAGVQGQLFGGEVAGKVIAATRVELAVTTFVGATRHILPAELHMAESDQGGVASEGRFSCMSIAGYVGGLQRDFTGLMCRHGVGGGSLAWLGGGSSSSPEVVE</sequence>
<evidence type="ECO:0000256" key="2">
    <source>
        <dbReference type="ARBA" id="ARBA00023125"/>
    </source>
</evidence>
<dbReference type="GO" id="GO:0005634">
    <property type="term" value="C:nucleus"/>
    <property type="evidence" value="ECO:0007669"/>
    <property type="project" value="TreeGrafter"/>
</dbReference>
<feature type="compositionally biased region" description="Gly residues" evidence="4">
    <location>
        <begin position="35"/>
        <end position="45"/>
    </location>
</feature>
<dbReference type="GO" id="GO:0003700">
    <property type="term" value="F:DNA-binding transcription factor activity"/>
    <property type="evidence" value="ECO:0007669"/>
    <property type="project" value="TreeGrafter"/>
</dbReference>
<dbReference type="PANTHER" id="PTHR31100">
    <property type="entry name" value="AT-HOOK MOTIF NUCLEAR-LOCALIZED PROTEIN 15"/>
    <property type="match status" value="1"/>
</dbReference>